<dbReference type="Proteomes" id="UP000287830">
    <property type="component" value="Unassembled WGS sequence"/>
</dbReference>
<evidence type="ECO:0000313" key="2">
    <source>
        <dbReference type="Proteomes" id="UP000287830"/>
    </source>
</evidence>
<name>A0A7U9Q1E2_9ACTN</name>
<sequence>MRKLFRSAKSALNIRSGYSTYHFWYLYHHI</sequence>
<evidence type="ECO:0000313" key="1">
    <source>
        <dbReference type="EMBL" id="GCD39563.1"/>
    </source>
</evidence>
<comment type="caution">
    <text evidence="1">The sequence shown here is derived from an EMBL/GenBank/DDBJ whole genome shotgun (WGS) entry which is preliminary data.</text>
</comment>
<dbReference type="AlphaFoldDB" id="A0A7U9Q1E2"/>
<gene>
    <name evidence="1" type="ORF">OEIGOIKO_07419</name>
</gene>
<proteinExistence type="predicted"/>
<dbReference type="EMBL" id="BHZC01000001">
    <property type="protein sequence ID" value="GCD39563.1"/>
    <property type="molecule type" value="Genomic_DNA"/>
</dbReference>
<protein>
    <submittedName>
        <fullName evidence="1">Uncharacterized protein</fullName>
    </submittedName>
</protein>
<reference evidence="1 2" key="1">
    <citation type="submission" date="2018-11" db="EMBL/GenBank/DDBJ databases">
        <title>Whole genome sequence of Streptomyces chrestomyceticus NBRC 13444(T).</title>
        <authorList>
            <person name="Komaki H."/>
            <person name="Tamura T."/>
        </authorList>
    </citation>
    <scope>NUCLEOTIDE SEQUENCE [LARGE SCALE GENOMIC DNA]</scope>
    <source>
        <strain evidence="1 2">NBRC 13444</strain>
    </source>
</reference>
<organism evidence="1 2">
    <name type="scientific">Streptomyces chrestomyceticus JCM 4735</name>
    <dbReference type="NCBI Taxonomy" id="1306181"/>
    <lineage>
        <taxon>Bacteria</taxon>
        <taxon>Bacillati</taxon>
        <taxon>Actinomycetota</taxon>
        <taxon>Actinomycetes</taxon>
        <taxon>Kitasatosporales</taxon>
        <taxon>Streptomycetaceae</taxon>
        <taxon>Streptomyces</taxon>
    </lineage>
</organism>
<accession>A0A7U9Q1E2</accession>